<feature type="non-terminal residue" evidence="1">
    <location>
        <position position="139"/>
    </location>
</feature>
<organism evidence="1">
    <name type="scientific">marine sediment metagenome</name>
    <dbReference type="NCBI Taxonomy" id="412755"/>
    <lineage>
        <taxon>unclassified sequences</taxon>
        <taxon>metagenomes</taxon>
        <taxon>ecological metagenomes</taxon>
    </lineage>
</organism>
<dbReference type="Gene3D" id="3.90.1690.10">
    <property type="entry name" value="phage-related protein like domain"/>
    <property type="match status" value="1"/>
</dbReference>
<accession>X0YBT2</accession>
<protein>
    <submittedName>
        <fullName evidence="1">Uncharacterized protein</fullName>
    </submittedName>
</protein>
<dbReference type="AlphaFoldDB" id="X0YBT2"/>
<dbReference type="EMBL" id="BARS01046911">
    <property type="protein sequence ID" value="GAG34291.1"/>
    <property type="molecule type" value="Genomic_DNA"/>
</dbReference>
<comment type="caution">
    <text evidence="1">The sequence shown here is derived from an EMBL/GenBank/DDBJ whole genome shotgun (WGS) entry which is preliminary data.</text>
</comment>
<gene>
    <name evidence="1" type="ORF">S01H1_70532</name>
</gene>
<proteinExistence type="predicted"/>
<name>X0YBT2_9ZZZZ</name>
<reference evidence="1" key="1">
    <citation type="journal article" date="2014" name="Front. Microbiol.">
        <title>High frequency of phylogenetically diverse reductive dehalogenase-homologous genes in deep subseafloor sedimentary metagenomes.</title>
        <authorList>
            <person name="Kawai M."/>
            <person name="Futagami T."/>
            <person name="Toyoda A."/>
            <person name="Takaki Y."/>
            <person name="Nishi S."/>
            <person name="Hori S."/>
            <person name="Arai W."/>
            <person name="Tsubouchi T."/>
            <person name="Morono Y."/>
            <person name="Uchiyama I."/>
            <person name="Ito T."/>
            <person name="Fujiyama A."/>
            <person name="Inagaki F."/>
            <person name="Takami H."/>
        </authorList>
    </citation>
    <scope>NUCLEOTIDE SEQUENCE</scope>
    <source>
        <strain evidence="1">Expedition CK06-06</strain>
    </source>
</reference>
<dbReference type="InterPro" id="IPR053738">
    <property type="entry name" value="Lambda_capsid_assembly"/>
</dbReference>
<sequence>MPTLDARVSMPLTGFVRSFPFDKQKKAGLIVAPKESVPSAVGTYKIRGQELADIHISDAAGDRSKANEIGAVVTGGTYETYPYSLGWFVSEREMREAAMALQPLKHAALSCAHALLLRHEVRVQTLAAATANATAIAPD</sequence>
<evidence type="ECO:0000313" key="1">
    <source>
        <dbReference type="EMBL" id="GAG34291.1"/>
    </source>
</evidence>